<dbReference type="GO" id="GO:0006487">
    <property type="term" value="P:protein N-linked glycosylation"/>
    <property type="evidence" value="ECO:0007669"/>
    <property type="project" value="TreeGrafter"/>
</dbReference>
<evidence type="ECO:0000313" key="5">
    <source>
        <dbReference type="EMBL" id="TFK18758.1"/>
    </source>
</evidence>
<keyword evidence="5" id="KW-0328">Glycosyltransferase</keyword>
<keyword evidence="6" id="KW-1185">Reference proteome</keyword>
<proteinExistence type="inferred from homology"/>
<accession>A0A5C3KSJ2</accession>
<dbReference type="GO" id="GO:0000026">
    <property type="term" value="F:alpha-1,2-mannosyltransferase activity"/>
    <property type="evidence" value="ECO:0007669"/>
    <property type="project" value="TreeGrafter"/>
</dbReference>
<feature type="transmembrane region" description="Helical" evidence="4">
    <location>
        <begin position="18"/>
        <end position="36"/>
    </location>
</feature>
<dbReference type="GO" id="GO:0000032">
    <property type="term" value="P:cell wall mannoprotein biosynthetic process"/>
    <property type="evidence" value="ECO:0007669"/>
    <property type="project" value="TreeGrafter"/>
</dbReference>
<comment type="similarity">
    <text evidence="1">Belongs to the glycosyltransferase 15 family.</text>
</comment>
<dbReference type="GO" id="GO:0005794">
    <property type="term" value="C:Golgi apparatus"/>
    <property type="evidence" value="ECO:0007669"/>
    <property type="project" value="TreeGrafter"/>
</dbReference>
<dbReference type="PANTHER" id="PTHR31121">
    <property type="entry name" value="ALPHA-1,2 MANNOSYLTRANSFERASE KTR1"/>
    <property type="match status" value="1"/>
</dbReference>
<dbReference type="InterPro" id="IPR002685">
    <property type="entry name" value="Glyco_trans_15"/>
</dbReference>
<keyword evidence="4" id="KW-0472">Membrane</keyword>
<dbReference type="FunFam" id="3.90.550.10:FF:000051">
    <property type="entry name" value="Alpha-1,2-mannosyltransferase (Ktr4)"/>
    <property type="match status" value="1"/>
</dbReference>
<dbReference type="GO" id="GO:0016020">
    <property type="term" value="C:membrane"/>
    <property type="evidence" value="ECO:0007669"/>
    <property type="project" value="InterPro"/>
</dbReference>
<evidence type="ECO:0000313" key="6">
    <source>
        <dbReference type="Proteomes" id="UP000307440"/>
    </source>
</evidence>
<dbReference type="PIRSF" id="PIRSF018153">
    <property type="entry name" value="Glyco_trans_15"/>
    <property type="match status" value="1"/>
</dbReference>
<dbReference type="PANTHER" id="PTHR31121:SF6">
    <property type="entry name" value="ALPHA-1,2 MANNOSYLTRANSFERASE KTR1"/>
    <property type="match status" value="1"/>
</dbReference>
<dbReference type="Gene3D" id="3.90.550.10">
    <property type="entry name" value="Spore Coat Polysaccharide Biosynthesis Protein SpsA, Chain A"/>
    <property type="match status" value="1"/>
</dbReference>
<dbReference type="STRING" id="230819.A0A5C3KSJ2"/>
<gene>
    <name evidence="5" type="ORF">FA15DRAFT_675062</name>
</gene>
<dbReference type="OrthoDB" id="439943at2759"/>
<evidence type="ECO:0000256" key="4">
    <source>
        <dbReference type="SAM" id="Phobius"/>
    </source>
</evidence>
<evidence type="ECO:0000256" key="1">
    <source>
        <dbReference type="ARBA" id="ARBA00007677"/>
    </source>
</evidence>
<dbReference type="EMBL" id="ML210380">
    <property type="protein sequence ID" value="TFK18758.1"/>
    <property type="molecule type" value="Genomic_DNA"/>
</dbReference>
<keyword evidence="4" id="KW-0812">Transmembrane</keyword>
<dbReference type="Proteomes" id="UP000307440">
    <property type="component" value="Unassembled WGS sequence"/>
</dbReference>
<dbReference type="InterPro" id="IPR029044">
    <property type="entry name" value="Nucleotide-diphossugar_trans"/>
</dbReference>
<name>A0A5C3KSJ2_COPMA</name>
<dbReference type="Pfam" id="PF01793">
    <property type="entry name" value="Glyco_transf_15"/>
    <property type="match status" value="1"/>
</dbReference>
<organism evidence="5 6">
    <name type="scientific">Coprinopsis marcescibilis</name>
    <name type="common">Agaric fungus</name>
    <name type="synonym">Psathyrella marcescibilis</name>
    <dbReference type="NCBI Taxonomy" id="230819"/>
    <lineage>
        <taxon>Eukaryota</taxon>
        <taxon>Fungi</taxon>
        <taxon>Dikarya</taxon>
        <taxon>Basidiomycota</taxon>
        <taxon>Agaricomycotina</taxon>
        <taxon>Agaricomycetes</taxon>
        <taxon>Agaricomycetidae</taxon>
        <taxon>Agaricales</taxon>
        <taxon>Agaricineae</taxon>
        <taxon>Psathyrellaceae</taxon>
        <taxon>Coprinopsis</taxon>
    </lineage>
</organism>
<reference evidence="5 6" key="1">
    <citation type="journal article" date="2019" name="Nat. Ecol. Evol.">
        <title>Megaphylogeny resolves global patterns of mushroom evolution.</title>
        <authorList>
            <person name="Varga T."/>
            <person name="Krizsan K."/>
            <person name="Foldi C."/>
            <person name="Dima B."/>
            <person name="Sanchez-Garcia M."/>
            <person name="Sanchez-Ramirez S."/>
            <person name="Szollosi G.J."/>
            <person name="Szarkandi J.G."/>
            <person name="Papp V."/>
            <person name="Albert L."/>
            <person name="Andreopoulos W."/>
            <person name="Angelini C."/>
            <person name="Antonin V."/>
            <person name="Barry K.W."/>
            <person name="Bougher N.L."/>
            <person name="Buchanan P."/>
            <person name="Buyck B."/>
            <person name="Bense V."/>
            <person name="Catcheside P."/>
            <person name="Chovatia M."/>
            <person name="Cooper J."/>
            <person name="Damon W."/>
            <person name="Desjardin D."/>
            <person name="Finy P."/>
            <person name="Geml J."/>
            <person name="Haridas S."/>
            <person name="Hughes K."/>
            <person name="Justo A."/>
            <person name="Karasinski D."/>
            <person name="Kautmanova I."/>
            <person name="Kiss B."/>
            <person name="Kocsube S."/>
            <person name="Kotiranta H."/>
            <person name="LaButti K.M."/>
            <person name="Lechner B.E."/>
            <person name="Liimatainen K."/>
            <person name="Lipzen A."/>
            <person name="Lukacs Z."/>
            <person name="Mihaltcheva S."/>
            <person name="Morgado L.N."/>
            <person name="Niskanen T."/>
            <person name="Noordeloos M.E."/>
            <person name="Ohm R.A."/>
            <person name="Ortiz-Santana B."/>
            <person name="Ovrebo C."/>
            <person name="Racz N."/>
            <person name="Riley R."/>
            <person name="Savchenko A."/>
            <person name="Shiryaev A."/>
            <person name="Soop K."/>
            <person name="Spirin V."/>
            <person name="Szebenyi C."/>
            <person name="Tomsovsky M."/>
            <person name="Tulloss R.E."/>
            <person name="Uehling J."/>
            <person name="Grigoriev I.V."/>
            <person name="Vagvolgyi C."/>
            <person name="Papp T."/>
            <person name="Martin F.M."/>
            <person name="Miettinen O."/>
            <person name="Hibbett D.S."/>
            <person name="Nagy L.G."/>
        </authorList>
    </citation>
    <scope>NUCLEOTIDE SEQUENCE [LARGE SCALE GENOMIC DNA]</scope>
    <source>
        <strain evidence="5 6">CBS 121175</strain>
    </source>
</reference>
<evidence type="ECO:0000256" key="2">
    <source>
        <dbReference type="ARBA" id="ARBA00022679"/>
    </source>
</evidence>
<keyword evidence="2 5" id="KW-0808">Transferase</keyword>
<dbReference type="SUPFAM" id="SSF53448">
    <property type="entry name" value="Nucleotide-diphospho-sugar transferases"/>
    <property type="match status" value="1"/>
</dbReference>
<evidence type="ECO:0000256" key="3">
    <source>
        <dbReference type="PIRSR" id="PIRSR018153-1"/>
    </source>
</evidence>
<sequence length="370" mass="43401">MARIKDLASAFFASKRRIFLLIVPIIISLHFLFGFISKEYHPVQSVVSKAGLGLFSSGGRVNATLMMLCRNSELDGVISSVRQIEDRFNHQHHYPWVFLNDEPFTDEFKKRVSILTQSEVKFGLIPEEDWKQPSWIDEKKAKKSRQDMKKQWVPYADNVAYRNMCRWNSGFFHKHELLLPYKYYWRIEPNVQYFCDIVNDPFQVMQRNGKTYGFTISLVEIPATVATLWEAVKEFMELYPQYIAKNNAMTFVSDNEGADYNFCHYWSNFEVADMDFYRGEAYTKFFEFLDSKGGFYYERWGDAPVHSIAVSILKTKSDVQYFRDIGYKHDNFGHCPSDGEWEKGRCSCDPQESFNKGGYSCTWGWVNLVH</sequence>
<keyword evidence="4" id="KW-1133">Transmembrane helix</keyword>
<protein>
    <submittedName>
        <fullName evidence="5">Alpha-1,2 mannosyltransferase KTR1</fullName>
    </submittedName>
</protein>
<dbReference type="AlphaFoldDB" id="A0A5C3KSJ2"/>
<feature type="active site" description="Nucleophile" evidence="3">
    <location>
        <position position="270"/>
    </location>
</feature>